<dbReference type="InterPro" id="IPR038005">
    <property type="entry name" value="RX-like_CC"/>
</dbReference>
<dbReference type="InterPro" id="IPR002182">
    <property type="entry name" value="NB-ARC"/>
</dbReference>
<comment type="caution">
    <text evidence="10">The sequence shown here is derived from an EMBL/GenBank/DDBJ whole genome shotgun (WGS) entry which is preliminary data.</text>
</comment>
<dbReference type="Pfam" id="PF23598">
    <property type="entry name" value="LRR_14"/>
    <property type="match status" value="1"/>
</dbReference>
<dbReference type="Pfam" id="PF00931">
    <property type="entry name" value="NB-ARC"/>
    <property type="match status" value="1"/>
</dbReference>
<dbReference type="GO" id="GO:0006952">
    <property type="term" value="P:defense response"/>
    <property type="evidence" value="ECO:0007669"/>
    <property type="project" value="UniProtKB-KW"/>
</dbReference>
<evidence type="ECO:0000259" key="8">
    <source>
        <dbReference type="Pfam" id="PF23559"/>
    </source>
</evidence>
<accession>A0A835JI20</accession>
<reference evidence="10 11" key="1">
    <citation type="submission" date="2020-10" db="EMBL/GenBank/DDBJ databases">
        <title>Plant Genome Project.</title>
        <authorList>
            <person name="Zhang R.-G."/>
        </authorList>
    </citation>
    <scope>NUCLEOTIDE SEQUENCE [LARGE SCALE GENOMIC DNA]</scope>
    <source>
        <strain evidence="10">FAFU-HL-1</strain>
        <tissue evidence="10">Leaf</tissue>
    </source>
</reference>
<dbReference type="Pfam" id="PF23559">
    <property type="entry name" value="WHD_DRP"/>
    <property type="match status" value="1"/>
</dbReference>
<evidence type="ECO:0000256" key="3">
    <source>
        <dbReference type="ARBA" id="ARBA00022821"/>
    </source>
</evidence>
<evidence type="ECO:0000259" key="9">
    <source>
        <dbReference type="Pfam" id="PF23598"/>
    </source>
</evidence>
<organism evidence="10 11">
    <name type="scientific">Salix dunnii</name>
    <dbReference type="NCBI Taxonomy" id="1413687"/>
    <lineage>
        <taxon>Eukaryota</taxon>
        <taxon>Viridiplantae</taxon>
        <taxon>Streptophyta</taxon>
        <taxon>Embryophyta</taxon>
        <taxon>Tracheophyta</taxon>
        <taxon>Spermatophyta</taxon>
        <taxon>Magnoliopsida</taxon>
        <taxon>eudicotyledons</taxon>
        <taxon>Gunneridae</taxon>
        <taxon>Pentapetalae</taxon>
        <taxon>rosids</taxon>
        <taxon>fabids</taxon>
        <taxon>Malpighiales</taxon>
        <taxon>Salicaceae</taxon>
        <taxon>Saliceae</taxon>
        <taxon>Salix</taxon>
    </lineage>
</organism>
<dbReference type="AlphaFoldDB" id="A0A835JI20"/>
<keyword evidence="1" id="KW-0677">Repeat</keyword>
<evidence type="ECO:0000259" key="6">
    <source>
        <dbReference type="Pfam" id="PF00931"/>
    </source>
</evidence>
<sequence>MTEFTFNVAEKVLEKLGSLAHGEISYGAGDELEKLNRTMRIVKAVLMDAEEKQSNSQELRLWLQQLKDVFYDAEDVLDQLQVENLRRQIVNRGRLWRRMVLRFFSTSNPLIFSAIIGRKVKKINERIDAIVADKAKFQLVERGEERRTRFRERETHSFVHSPNIVIGRNEDKEKIIQFLLQPNDEHSIAVLPIVGIGGMGKTTLAKLVYNDERVVNHFQSRMWVHVSRDFDMRLLVEKIVNSATGGDGFGEDYGKMEMDELQEVLRESLGDKKFLLVLDDLWNENRAKWDELKDFLSGGAGGSVILGTTRSNPVASMVGTMPAYNLPGLPHDECLALFVKYAFQKEQEKQYPNLLKIGEEIVNKCGGVPLAVRTLAGQLFSTTDEQKWLLIKDTELWKTEQKGNDILPALRVSYEQLPSDLKRCFAYCSLFPKNYELNDFELIQFWMAHGLLRSSNGCSQLEDIGFGYLKELEYGCFLQDFKEQYGSLQFEMLDGMQDLALSVAQDECSVVTASSQQIDKNVLHLTIPDPNSIHQDLSTLLQGLDRVRTVFIHSAKDVTISSSILEICLSKYKYMRALNLSRSQFEELPKKIGKLKHLRYLDLSWNHRIKRLPNSICKLQNLQTLLLGGCDEIEELPRGMRYMESLGFLWLATRQTFLPRDEIGCLKSLWFLWISTCENLKLLFEDMENLSALRSLYISTCPSLTSLPPNMMHLTALQDLHISGCENLNFGEQASCEFRLRKLVLCFLAAVEELPEWLIKGSAETLKNLNLEFCPALVELPACLQNFSALQEIWILGCPLLAEKCEPDCDDWYKIAAIPKIIVDNVDIKTAQASVLDFCSSLLFSSHDLNYHFTSLTVPVRVASTACMRAVATSELQDMGFRYLTELDYGCFLQDLRDQYVDVVEEQ</sequence>
<dbReference type="GO" id="GO:0051707">
    <property type="term" value="P:response to other organism"/>
    <property type="evidence" value="ECO:0007669"/>
    <property type="project" value="UniProtKB-ARBA"/>
</dbReference>
<evidence type="ECO:0000259" key="7">
    <source>
        <dbReference type="Pfam" id="PF18052"/>
    </source>
</evidence>
<dbReference type="Proteomes" id="UP000657918">
    <property type="component" value="Unassembled WGS sequence"/>
</dbReference>
<evidence type="ECO:0000256" key="2">
    <source>
        <dbReference type="ARBA" id="ARBA00022741"/>
    </source>
</evidence>
<feature type="domain" description="Disease resistance N-terminal" evidence="7">
    <location>
        <begin position="10"/>
        <end position="91"/>
    </location>
</feature>
<gene>
    <name evidence="10" type="ORF">SADUNF_Sadunf12G0020100</name>
</gene>
<dbReference type="Gene3D" id="3.40.50.300">
    <property type="entry name" value="P-loop containing nucleotide triphosphate hydrolases"/>
    <property type="match status" value="1"/>
</dbReference>
<evidence type="ECO:0000313" key="10">
    <source>
        <dbReference type="EMBL" id="KAF9671175.1"/>
    </source>
</evidence>
<dbReference type="CDD" id="cd14798">
    <property type="entry name" value="RX-CC_like"/>
    <property type="match status" value="1"/>
</dbReference>
<feature type="domain" description="Disease resistance R13L4/SHOC-2-like LRR" evidence="9">
    <location>
        <begin position="567"/>
        <end position="772"/>
    </location>
</feature>
<dbReference type="InterPro" id="IPR058922">
    <property type="entry name" value="WHD_DRP"/>
</dbReference>
<evidence type="ECO:0000256" key="1">
    <source>
        <dbReference type="ARBA" id="ARBA00022737"/>
    </source>
</evidence>
<keyword evidence="11" id="KW-1185">Reference proteome</keyword>
<keyword evidence="2" id="KW-0547">Nucleotide-binding</keyword>
<dbReference type="Pfam" id="PF18052">
    <property type="entry name" value="Rx_N"/>
    <property type="match status" value="1"/>
</dbReference>
<dbReference type="InterPro" id="IPR041118">
    <property type="entry name" value="Rx_N"/>
</dbReference>
<feature type="coiled-coil region" evidence="5">
    <location>
        <begin position="32"/>
        <end position="83"/>
    </location>
</feature>
<dbReference type="InterPro" id="IPR032675">
    <property type="entry name" value="LRR_dom_sf"/>
</dbReference>
<dbReference type="Gene3D" id="1.10.8.430">
    <property type="entry name" value="Helical domain of apoptotic protease-activating factors"/>
    <property type="match status" value="1"/>
</dbReference>
<feature type="domain" description="NB-ARC" evidence="6">
    <location>
        <begin position="169"/>
        <end position="347"/>
    </location>
</feature>
<dbReference type="SUPFAM" id="SSF52058">
    <property type="entry name" value="L domain-like"/>
    <property type="match status" value="1"/>
</dbReference>
<dbReference type="EMBL" id="JADGMS010000012">
    <property type="protein sequence ID" value="KAF9671175.1"/>
    <property type="molecule type" value="Genomic_DNA"/>
</dbReference>
<dbReference type="InterPro" id="IPR042197">
    <property type="entry name" value="Apaf_helical"/>
</dbReference>
<keyword evidence="5" id="KW-0175">Coiled coil</keyword>
<dbReference type="Gene3D" id="3.80.10.10">
    <property type="entry name" value="Ribonuclease Inhibitor"/>
    <property type="match status" value="2"/>
</dbReference>
<dbReference type="Gene3D" id="1.20.5.4130">
    <property type="match status" value="1"/>
</dbReference>
<dbReference type="GO" id="GO:0005524">
    <property type="term" value="F:ATP binding"/>
    <property type="evidence" value="ECO:0007669"/>
    <property type="project" value="UniProtKB-KW"/>
</dbReference>
<evidence type="ECO:0000256" key="5">
    <source>
        <dbReference type="SAM" id="Coils"/>
    </source>
</evidence>
<dbReference type="SUPFAM" id="SSF52540">
    <property type="entry name" value="P-loop containing nucleoside triphosphate hydrolases"/>
    <property type="match status" value="1"/>
</dbReference>
<dbReference type="InterPro" id="IPR055414">
    <property type="entry name" value="LRR_R13L4/SHOC2-like"/>
</dbReference>
<evidence type="ECO:0000313" key="11">
    <source>
        <dbReference type="Proteomes" id="UP000657918"/>
    </source>
</evidence>
<dbReference type="InterPro" id="IPR027417">
    <property type="entry name" value="P-loop_NTPase"/>
</dbReference>
<evidence type="ECO:0008006" key="12">
    <source>
        <dbReference type="Google" id="ProtNLM"/>
    </source>
</evidence>
<protein>
    <recommendedName>
        <fullName evidence="12">Disease resistance protein RGA3</fullName>
    </recommendedName>
</protein>
<dbReference type="OrthoDB" id="845386at2759"/>
<keyword evidence="3" id="KW-0611">Plant defense</keyword>
<dbReference type="PRINTS" id="PR00364">
    <property type="entry name" value="DISEASERSIST"/>
</dbReference>
<evidence type="ECO:0000256" key="4">
    <source>
        <dbReference type="ARBA" id="ARBA00022840"/>
    </source>
</evidence>
<dbReference type="GO" id="GO:0043531">
    <property type="term" value="F:ADP binding"/>
    <property type="evidence" value="ECO:0007669"/>
    <property type="project" value="InterPro"/>
</dbReference>
<keyword evidence="4" id="KW-0067">ATP-binding</keyword>
<name>A0A835JI20_9ROSI</name>
<feature type="domain" description="Disease resistance protein winged helix" evidence="8">
    <location>
        <begin position="430"/>
        <end position="500"/>
    </location>
</feature>
<proteinExistence type="predicted"/>
<dbReference type="PANTHER" id="PTHR36766">
    <property type="entry name" value="PLANT BROAD-SPECTRUM MILDEW RESISTANCE PROTEIN RPW8"/>
    <property type="match status" value="1"/>
</dbReference>
<dbReference type="PANTHER" id="PTHR36766:SF61">
    <property type="entry name" value="NB-ARC DOMAIN DISEASE RESISTANCE PROTEIN"/>
    <property type="match status" value="1"/>
</dbReference>